<dbReference type="EMBL" id="KN833834">
    <property type="protein sequence ID" value="KIK17255.1"/>
    <property type="molecule type" value="Genomic_DNA"/>
</dbReference>
<reference evidence="1 2" key="1">
    <citation type="submission" date="2014-04" db="EMBL/GenBank/DDBJ databases">
        <authorList>
            <consortium name="DOE Joint Genome Institute"/>
            <person name="Kuo A."/>
            <person name="Kohler A."/>
            <person name="Costa M.D."/>
            <person name="Nagy L.G."/>
            <person name="Floudas D."/>
            <person name="Copeland A."/>
            <person name="Barry K.W."/>
            <person name="Cichocki N."/>
            <person name="Veneault-Fourrey C."/>
            <person name="LaButti K."/>
            <person name="Lindquist E.A."/>
            <person name="Lipzen A."/>
            <person name="Lundell T."/>
            <person name="Morin E."/>
            <person name="Murat C."/>
            <person name="Sun H."/>
            <person name="Tunlid A."/>
            <person name="Henrissat B."/>
            <person name="Grigoriev I.V."/>
            <person name="Hibbett D.S."/>
            <person name="Martin F."/>
            <person name="Nordberg H.P."/>
            <person name="Cantor M.N."/>
            <person name="Hua S.X."/>
        </authorList>
    </citation>
    <scope>NUCLEOTIDE SEQUENCE [LARGE SCALE GENOMIC DNA]</scope>
    <source>
        <strain evidence="1 2">441</strain>
    </source>
</reference>
<gene>
    <name evidence="1" type="ORF">PISMIDRAFT_15257</name>
</gene>
<keyword evidence="2" id="KW-1185">Reference proteome</keyword>
<protein>
    <submittedName>
        <fullName evidence="1">Uncharacterized protein</fullName>
    </submittedName>
</protein>
<dbReference type="Proteomes" id="UP000054018">
    <property type="component" value="Unassembled WGS sequence"/>
</dbReference>
<proteinExistence type="predicted"/>
<dbReference type="AlphaFoldDB" id="A0A0C9XXM0"/>
<dbReference type="OrthoDB" id="3249713at2759"/>
<name>A0A0C9XXM0_9AGAM</name>
<evidence type="ECO:0000313" key="2">
    <source>
        <dbReference type="Proteomes" id="UP000054018"/>
    </source>
</evidence>
<accession>A0A0C9XXM0</accession>
<reference evidence="2" key="2">
    <citation type="submission" date="2015-01" db="EMBL/GenBank/DDBJ databases">
        <title>Evolutionary Origins and Diversification of the Mycorrhizal Mutualists.</title>
        <authorList>
            <consortium name="DOE Joint Genome Institute"/>
            <consortium name="Mycorrhizal Genomics Consortium"/>
            <person name="Kohler A."/>
            <person name="Kuo A."/>
            <person name="Nagy L.G."/>
            <person name="Floudas D."/>
            <person name="Copeland A."/>
            <person name="Barry K.W."/>
            <person name="Cichocki N."/>
            <person name="Veneault-Fourrey C."/>
            <person name="LaButti K."/>
            <person name="Lindquist E.A."/>
            <person name="Lipzen A."/>
            <person name="Lundell T."/>
            <person name="Morin E."/>
            <person name="Murat C."/>
            <person name="Riley R."/>
            <person name="Ohm R."/>
            <person name="Sun H."/>
            <person name="Tunlid A."/>
            <person name="Henrissat B."/>
            <person name="Grigoriev I.V."/>
            <person name="Hibbett D.S."/>
            <person name="Martin F."/>
        </authorList>
    </citation>
    <scope>NUCLEOTIDE SEQUENCE [LARGE SCALE GENOMIC DNA]</scope>
    <source>
        <strain evidence="2">441</strain>
    </source>
</reference>
<sequence length="246" mass="27876">ELEGRLEITRRWVPEDEEWQAATRLVANRKYQCALDNIKRLVVSWIFELSKMNQSGTGYKLRKHIGKALQTHLVAIRAAVTQYNTAAKALGRRTLEFDELCRAEEEVIRLNVEIRRVITYLVDEDRYLRACEALYQDANPTLAYQISRYHTIRSQFTPLHLCSLEKISRLSGFSGTLALGISVSRGLGDSAGIPQRVCMDTVFSSLLVAADDREDNANEDADEDHATTLEEQCKALQNILSVTMDP</sequence>
<dbReference type="HOGENOM" id="CLU_013084_1_0_1"/>
<feature type="non-terminal residue" evidence="1">
    <location>
        <position position="246"/>
    </location>
</feature>
<organism evidence="1 2">
    <name type="scientific">Pisolithus microcarpus 441</name>
    <dbReference type="NCBI Taxonomy" id="765257"/>
    <lineage>
        <taxon>Eukaryota</taxon>
        <taxon>Fungi</taxon>
        <taxon>Dikarya</taxon>
        <taxon>Basidiomycota</taxon>
        <taxon>Agaricomycotina</taxon>
        <taxon>Agaricomycetes</taxon>
        <taxon>Agaricomycetidae</taxon>
        <taxon>Boletales</taxon>
        <taxon>Sclerodermatineae</taxon>
        <taxon>Pisolithaceae</taxon>
        <taxon>Pisolithus</taxon>
    </lineage>
</organism>
<dbReference type="STRING" id="765257.A0A0C9XXM0"/>
<evidence type="ECO:0000313" key="1">
    <source>
        <dbReference type="EMBL" id="KIK17255.1"/>
    </source>
</evidence>
<feature type="non-terminal residue" evidence="1">
    <location>
        <position position="1"/>
    </location>
</feature>